<accession>A0A1B7JY90</accession>
<comment type="caution">
    <text evidence="1">The sequence shown here is derived from an EMBL/GenBank/DDBJ whole genome shotgun (WGS) entry which is preliminary data.</text>
</comment>
<dbReference type="AlphaFoldDB" id="A0A1B7JY90"/>
<dbReference type="EMBL" id="LXEU01000047">
    <property type="protein sequence ID" value="OAT52846.1"/>
    <property type="molecule type" value="Genomic_DNA"/>
</dbReference>
<reference evidence="1 2" key="1">
    <citation type="submission" date="2016-04" db="EMBL/GenBank/DDBJ databases">
        <title>ATOL: Assembling a taxonomically balanced genome-scale reconstruction of the evolutionary history of the Enterobacteriaceae.</title>
        <authorList>
            <person name="Plunkett G.III."/>
            <person name="Neeno-Eckwall E.C."/>
            <person name="Glasner J.D."/>
            <person name="Perna N.T."/>
        </authorList>
    </citation>
    <scope>NUCLEOTIDE SEQUENCE [LARGE SCALE GENOMIC DNA]</scope>
    <source>
        <strain evidence="1 2">ATCC 51603</strain>
    </source>
</reference>
<evidence type="ECO:0000313" key="2">
    <source>
        <dbReference type="Proteomes" id="UP000078386"/>
    </source>
</evidence>
<dbReference type="PATRIC" id="fig|1354264.4.peg.2399"/>
<dbReference type="RefSeq" id="WP_064545398.1">
    <property type="nucleotide sequence ID" value="NZ_LXEU01000047.1"/>
</dbReference>
<keyword evidence="2" id="KW-1185">Reference proteome</keyword>
<organism evidence="1 2">
    <name type="scientific">Kluyvera georgiana ATCC 51603</name>
    <dbReference type="NCBI Taxonomy" id="1354264"/>
    <lineage>
        <taxon>Bacteria</taxon>
        <taxon>Pseudomonadati</taxon>
        <taxon>Pseudomonadota</taxon>
        <taxon>Gammaproteobacteria</taxon>
        <taxon>Enterobacterales</taxon>
        <taxon>Enterobacteriaceae</taxon>
        <taxon>Kluyvera</taxon>
    </lineage>
</organism>
<name>A0A1B7JY90_9ENTR</name>
<dbReference type="InterPro" id="IPR024684">
    <property type="entry name" value="Tscrpt_act_PerC/SfV_Orf40"/>
</dbReference>
<protein>
    <submittedName>
        <fullName evidence="1">PerC family transcriptional activator</fullName>
    </submittedName>
</protein>
<gene>
    <name evidence="1" type="ORF">M989_02310</name>
</gene>
<dbReference type="Pfam" id="PF06069">
    <property type="entry name" value="PerC"/>
    <property type="match status" value="1"/>
</dbReference>
<proteinExistence type="predicted"/>
<sequence length="116" mass="13392">MSAEVNALIVLAQLNETKGFYRRALRIWREVSTHFDADKTQCRLAAEKIDTCSLHLQIKSPAVALTGNDKRQHIERDKIRIQQLLQQGYSIKEIQLITGRSSAFIYKYNPRSKPIH</sequence>
<dbReference type="Proteomes" id="UP000078386">
    <property type="component" value="Unassembled WGS sequence"/>
</dbReference>
<evidence type="ECO:0000313" key="1">
    <source>
        <dbReference type="EMBL" id="OAT52846.1"/>
    </source>
</evidence>